<keyword evidence="2" id="KW-1185">Reference proteome</keyword>
<comment type="caution">
    <text evidence="1">The sequence shown here is derived from an EMBL/GenBank/DDBJ whole genome shotgun (WGS) entry which is preliminary data.</text>
</comment>
<protein>
    <submittedName>
        <fullName evidence="1">Uncharacterized protein</fullName>
    </submittedName>
</protein>
<sequence length="907" mass="101342">MNYDEMHHSIHGTGATIPPASVKPTSTILATANTVVAGGNSPVMATAMQVLDQLSEVGKALPFVAPAFVLLKIIIDMERRVADVDAKCDDLVDRVTFMLSHLPILLKIEVMASTRKVVDRINDTMKDAVALIAAYRKQNRVARRLSISNRDKFLTCVDSVNACCKDLLMSLQIHQSVQLDILTRAVPMDEEDAAAENFVAAHGGDVDAVVHDRELVKEFAQQQHLVMDDSVMEQLNANIADSVRQNHVRLEGILRDNVQSSIVDGLKNLAADMLSAEAEQKFVCVQCDKEFTDYTNGPKACSFHRAEFDAPVKSFPCCNTSHPCEFGTHRTKHHCDYPYTNFFSWSREMLYHFDTTERWASIEDTNLETDNVQSASVRKLIRWVSRGAKVVDNTILIVVGNVSHSLPYYCNTFTAQDLQEIKKSVRLSRRTLIFRTSPDENEYAMAEWTLSDSGDIRGVRIAAKVATSTDPYVRVCPIDLTTCTKSGDVIMLSEGGLRSYTPASPYVLPDHIRVGPELSDNRVRPPRSDFKTTTSPELRVILKVMSSPPLAANTEYADSKSDYYRGTVSVFNNNAAGSLNPITIAGVSAEYRMVGDPEYAPAQACMVLNKDANLPITIEPRQSWLLNFEVQVPRTEDDVKLNISWNRRSFGARHRPVRIKLKLEDIEGEQCSLVLEHVYLPFRLETREDWDIGFFFFDDAVKYCRYSIRVRACDGPNEVISIAYNAIKAQRLDKIVYQALKSGKTEINLGIAPKANRWDFDWSAWALVDISCRRVYAFKILLHDGKQALPNKHFGFQGYLLCPNYGEPAAETRPIIYATETATLPPLEPYTVPEYAQDDDIDDFKPPVPPKPSMPTVNAAAQLANGVSDANGSVLLDIRDRLVSIDTNLARIAEAFEKLITVLPSSK</sequence>
<dbReference type="Gene3D" id="1.20.930.20">
    <property type="entry name" value="Adaptor protein Cbl, N-terminal domain"/>
    <property type="match status" value="1"/>
</dbReference>
<organism evidence="1 2">
    <name type="scientific">Pholiota conissans</name>
    <dbReference type="NCBI Taxonomy" id="109636"/>
    <lineage>
        <taxon>Eukaryota</taxon>
        <taxon>Fungi</taxon>
        <taxon>Dikarya</taxon>
        <taxon>Basidiomycota</taxon>
        <taxon>Agaricomycotina</taxon>
        <taxon>Agaricomycetes</taxon>
        <taxon>Agaricomycetidae</taxon>
        <taxon>Agaricales</taxon>
        <taxon>Agaricineae</taxon>
        <taxon>Strophariaceae</taxon>
        <taxon>Pholiota</taxon>
    </lineage>
</organism>
<dbReference type="CDD" id="cd21037">
    <property type="entry name" value="MLKL_NTD"/>
    <property type="match status" value="1"/>
</dbReference>
<dbReference type="Proteomes" id="UP000807469">
    <property type="component" value="Unassembled WGS sequence"/>
</dbReference>
<gene>
    <name evidence="1" type="ORF">BDN70DRAFT_831323</name>
</gene>
<evidence type="ECO:0000313" key="2">
    <source>
        <dbReference type="Proteomes" id="UP000807469"/>
    </source>
</evidence>
<dbReference type="OrthoDB" id="61437at2759"/>
<reference evidence="1" key="1">
    <citation type="submission" date="2020-11" db="EMBL/GenBank/DDBJ databases">
        <authorList>
            <consortium name="DOE Joint Genome Institute"/>
            <person name="Ahrendt S."/>
            <person name="Riley R."/>
            <person name="Andreopoulos W."/>
            <person name="Labutti K."/>
            <person name="Pangilinan J."/>
            <person name="Ruiz-Duenas F.J."/>
            <person name="Barrasa J.M."/>
            <person name="Sanchez-Garcia M."/>
            <person name="Camarero S."/>
            <person name="Miyauchi S."/>
            <person name="Serrano A."/>
            <person name="Linde D."/>
            <person name="Babiker R."/>
            <person name="Drula E."/>
            <person name="Ayuso-Fernandez I."/>
            <person name="Pacheco R."/>
            <person name="Padilla G."/>
            <person name="Ferreira P."/>
            <person name="Barriuso J."/>
            <person name="Kellner H."/>
            <person name="Castanera R."/>
            <person name="Alfaro M."/>
            <person name="Ramirez L."/>
            <person name="Pisabarro A.G."/>
            <person name="Kuo A."/>
            <person name="Tritt A."/>
            <person name="Lipzen A."/>
            <person name="He G."/>
            <person name="Yan M."/>
            <person name="Ng V."/>
            <person name="Cullen D."/>
            <person name="Martin F."/>
            <person name="Rosso M.-N."/>
            <person name="Henrissat B."/>
            <person name="Hibbett D."/>
            <person name="Martinez A.T."/>
            <person name="Grigoriev I.V."/>
        </authorList>
    </citation>
    <scope>NUCLEOTIDE SEQUENCE</scope>
    <source>
        <strain evidence="1">CIRM-BRFM 674</strain>
    </source>
</reference>
<evidence type="ECO:0000313" key="1">
    <source>
        <dbReference type="EMBL" id="KAF9481340.1"/>
    </source>
</evidence>
<accession>A0A9P5Z754</accession>
<name>A0A9P5Z754_9AGAR</name>
<dbReference type="GO" id="GO:0007166">
    <property type="term" value="P:cell surface receptor signaling pathway"/>
    <property type="evidence" value="ECO:0007669"/>
    <property type="project" value="InterPro"/>
</dbReference>
<dbReference type="AlphaFoldDB" id="A0A9P5Z754"/>
<dbReference type="InterPro" id="IPR059179">
    <property type="entry name" value="MLKL-like_MCAfunc"/>
</dbReference>
<proteinExistence type="predicted"/>
<dbReference type="EMBL" id="MU155180">
    <property type="protein sequence ID" value="KAF9481340.1"/>
    <property type="molecule type" value="Genomic_DNA"/>
</dbReference>
<dbReference type="InterPro" id="IPR036537">
    <property type="entry name" value="Adaptor_Cbl_N_dom_sf"/>
</dbReference>